<dbReference type="Proteomes" id="UP000237222">
    <property type="component" value="Unassembled WGS sequence"/>
</dbReference>
<name>A0A2S4HLD7_9GAMM</name>
<sequence length="117" mass="12977">MKGTVVPIKSAQNDFGFMFDISGNGQPMILLDSAFNTAPYSENYKQKLLRKGFSLITLPVNNDEDPANVSRRLHQLIEGLELSAVTLVERGSTWHVLSHYLNAYGPTRIKKLLIASG</sequence>
<proteinExistence type="predicted"/>
<reference evidence="1" key="1">
    <citation type="submission" date="2018-01" db="EMBL/GenBank/DDBJ databases">
        <authorList>
            <person name="Yu X.-D."/>
        </authorList>
    </citation>
    <scope>NUCLEOTIDE SEQUENCE</scope>
    <source>
        <strain evidence="1">ZX-21</strain>
    </source>
</reference>
<comment type="caution">
    <text evidence="1">The sequence shown here is derived from an EMBL/GenBank/DDBJ whole genome shotgun (WGS) entry which is preliminary data.</text>
</comment>
<organism evidence="1 2">
    <name type="scientific">Zhongshania marina</name>
    <dbReference type="NCBI Taxonomy" id="2304603"/>
    <lineage>
        <taxon>Bacteria</taxon>
        <taxon>Pseudomonadati</taxon>
        <taxon>Pseudomonadota</taxon>
        <taxon>Gammaproteobacteria</taxon>
        <taxon>Cellvibrionales</taxon>
        <taxon>Spongiibacteraceae</taxon>
        <taxon>Zhongshania</taxon>
    </lineage>
</organism>
<accession>A0A2S4HLD7</accession>
<dbReference type="EMBL" id="PQGG01000005">
    <property type="protein sequence ID" value="POP54501.1"/>
    <property type="molecule type" value="Genomic_DNA"/>
</dbReference>
<dbReference type="AlphaFoldDB" id="A0A2S4HLD7"/>
<gene>
    <name evidence="1" type="ORF">C0068_01570</name>
</gene>
<protein>
    <submittedName>
        <fullName evidence="1">Uncharacterized protein</fullName>
    </submittedName>
</protein>
<evidence type="ECO:0000313" key="1">
    <source>
        <dbReference type="EMBL" id="POP54501.1"/>
    </source>
</evidence>
<evidence type="ECO:0000313" key="2">
    <source>
        <dbReference type="Proteomes" id="UP000237222"/>
    </source>
</evidence>
<dbReference type="RefSeq" id="WP_103682742.1">
    <property type="nucleotide sequence ID" value="NZ_PQGG01000005.1"/>
</dbReference>